<dbReference type="AlphaFoldDB" id="A0A6J6MWZ1"/>
<dbReference type="GO" id="GO:0004632">
    <property type="term" value="F:phosphopantothenate--cysteine ligase activity"/>
    <property type="evidence" value="ECO:0007669"/>
    <property type="project" value="InterPro"/>
</dbReference>
<dbReference type="GO" id="GO:0015937">
    <property type="term" value="P:coenzyme A biosynthetic process"/>
    <property type="evidence" value="ECO:0007669"/>
    <property type="project" value="InterPro"/>
</dbReference>
<proteinExistence type="inferred from homology"/>
<dbReference type="InterPro" id="IPR005252">
    <property type="entry name" value="CoaBC"/>
</dbReference>
<dbReference type="InterPro" id="IPR007085">
    <property type="entry name" value="DNA/pantothenate-metab_flavo_C"/>
</dbReference>
<feature type="domain" description="DNA/pantothenate metabolism flavoprotein C-terminal" evidence="4">
    <location>
        <begin position="179"/>
        <end position="394"/>
    </location>
</feature>
<dbReference type="NCBIfam" id="TIGR00521">
    <property type="entry name" value="coaBC_dfp"/>
    <property type="match status" value="1"/>
</dbReference>
<dbReference type="GO" id="GO:0010181">
    <property type="term" value="F:FMN binding"/>
    <property type="evidence" value="ECO:0007669"/>
    <property type="project" value="InterPro"/>
</dbReference>
<dbReference type="InterPro" id="IPR035929">
    <property type="entry name" value="CoaB-like_sf"/>
</dbReference>
<dbReference type="InterPro" id="IPR003382">
    <property type="entry name" value="Flavoprotein"/>
</dbReference>
<dbReference type="Gene3D" id="3.40.50.1950">
    <property type="entry name" value="Flavin prenyltransferase-like"/>
    <property type="match status" value="1"/>
</dbReference>
<dbReference type="SUPFAM" id="SSF52507">
    <property type="entry name" value="Homo-oligomeric flavin-containing Cys decarboxylases, HFCD"/>
    <property type="match status" value="1"/>
</dbReference>
<dbReference type="InterPro" id="IPR036551">
    <property type="entry name" value="Flavin_trans-like"/>
</dbReference>
<dbReference type="Gene3D" id="3.40.50.10300">
    <property type="entry name" value="CoaB-like"/>
    <property type="match status" value="1"/>
</dbReference>
<evidence type="ECO:0000313" key="5">
    <source>
        <dbReference type="EMBL" id="CAB4678871.1"/>
    </source>
</evidence>
<evidence type="ECO:0000259" key="4">
    <source>
        <dbReference type="Pfam" id="PF04127"/>
    </source>
</evidence>
<feature type="domain" description="Flavoprotein" evidence="3">
    <location>
        <begin position="1"/>
        <end position="170"/>
    </location>
</feature>
<dbReference type="Pfam" id="PF02441">
    <property type="entry name" value="Flavoprotein"/>
    <property type="match status" value="1"/>
</dbReference>
<accession>A0A6J6MWZ1</accession>
<dbReference type="PANTHER" id="PTHR14359">
    <property type="entry name" value="HOMO-OLIGOMERIC FLAVIN CONTAINING CYS DECARBOXYLASE FAMILY"/>
    <property type="match status" value="1"/>
</dbReference>
<evidence type="ECO:0000256" key="1">
    <source>
        <dbReference type="ARBA" id="ARBA00022793"/>
    </source>
</evidence>
<dbReference type="HAMAP" id="MF_02225">
    <property type="entry name" value="CoaBC"/>
    <property type="match status" value="1"/>
</dbReference>
<evidence type="ECO:0000259" key="3">
    <source>
        <dbReference type="Pfam" id="PF02441"/>
    </source>
</evidence>
<gene>
    <name evidence="5" type="ORF">UFOPK2373_00105</name>
</gene>
<evidence type="ECO:0000256" key="2">
    <source>
        <dbReference type="ARBA" id="ARBA00023239"/>
    </source>
</evidence>
<reference evidence="5" key="1">
    <citation type="submission" date="2020-05" db="EMBL/GenBank/DDBJ databases">
        <authorList>
            <person name="Chiriac C."/>
            <person name="Salcher M."/>
            <person name="Ghai R."/>
            <person name="Kavagutti S V."/>
        </authorList>
    </citation>
    <scope>NUCLEOTIDE SEQUENCE</scope>
</reference>
<keyword evidence="2" id="KW-0456">Lyase</keyword>
<organism evidence="5">
    <name type="scientific">freshwater metagenome</name>
    <dbReference type="NCBI Taxonomy" id="449393"/>
    <lineage>
        <taxon>unclassified sequences</taxon>
        <taxon>metagenomes</taxon>
        <taxon>ecological metagenomes</taxon>
    </lineage>
</organism>
<name>A0A6J6MWZ1_9ZZZZ</name>
<dbReference type="Pfam" id="PF04127">
    <property type="entry name" value="DFP"/>
    <property type="match status" value="1"/>
</dbReference>
<dbReference type="PANTHER" id="PTHR14359:SF6">
    <property type="entry name" value="PHOSPHOPANTOTHENOYLCYSTEINE DECARBOXYLASE"/>
    <property type="match status" value="1"/>
</dbReference>
<dbReference type="SUPFAM" id="SSF102645">
    <property type="entry name" value="CoaB-like"/>
    <property type="match status" value="1"/>
</dbReference>
<dbReference type="GO" id="GO:0004633">
    <property type="term" value="F:phosphopantothenoylcysteine decarboxylase activity"/>
    <property type="evidence" value="ECO:0007669"/>
    <property type="project" value="InterPro"/>
</dbReference>
<dbReference type="GO" id="GO:0071513">
    <property type="term" value="C:phosphopantothenoylcysteine decarboxylase complex"/>
    <property type="evidence" value="ECO:0007669"/>
    <property type="project" value="TreeGrafter"/>
</dbReference>
<keyword evidence="1" id="KW-0210">Decarboxylase</keyword>
<dbReference type="GO" id="GO:0015941">
    <property type="term" value="P:pantothenate catabolic process"/>
    <property type="evidence" value="ECO:0007669"/>
    <property type="project" value="InterPro"/>
</dbReference>
<dbReference type="EMBL" id="CAEZXL010000008">
    <property type="protein sequence ID" value="CAB4678871.1"/>
    <property type="molecule type" value="Genomic_DNA"/>
</dbReference>
<protein>
    <submittedName>
        <fullName evidence="5">Unannotated protein</fullName>
    </submittedName>
</protein>
<sequence length="397" mass="42196">MRILVGITGGIAAYKSASVIRGFNELGHDVKVLPTQNALRFIGATTLEALSHNVVDSDLYTDVDNVKHIALAQEADLIVVAPATASFLARYASGIADDLLMNVLLATKAKVVVAPAMHTEMWLHPSTTENVAKLKARGVLVIDPDSGRLTGSDTGVGRLPEPEEIVRKSLSFYNSGADLAGRKVLVVTGGTREPIDAVRFIGNSSSGRQGIALADAATDRGAQVTVIAINIGFDVSRFKNLHTAHTFSDVESLLKQHSPDADLILMPAAISDYRVENPSQDKLHRADSPTLDLHLVANADLLSGLVKTREEKTITQVIVGFAAEVVASLEELKGVAQSKLSSKGVDVIVANDVSHGKTFDADDNTVLVIGSNGNSVMYSGSKYEVANEILDFVKPLL</sequence>